<comment type="caution">
    <text evidence="1">The sequence shown here is derived from an EMBL/GenBank/DDBJ whole genome shotgun (WGS) entry which is preliminary data.</text>
</comment>
<evidence type="ECO:0000313" key="1">
    <source>
        <dbReference type="EMBL" id="VTT26168.1"/>
    </source>
</evidence>
<evidence type="ECO:0000313" key="2">
    <source>
        <dbReference type="Proteomes" id="UP000339049"/>
    </source>
</evidence>
<accession>A0AAE9QVD5</accession>
<reference evidence="1 2" key="1">
    <citation type="submission" date="2019-05" db="EMBL/GenBank/DDBJ databases">
        <authorList>
            <consortium name="Pathogen Informatics"/>
        </authorList>
    </citation>
    <scope>NUCLEOTIDE SEQUENCE [LARGE SCALE GENOMIC DNA]</scope>
    <source>
        <strain evidence="1 2">NCTC11557</strain>
    </source>
</reference>
<proteinExistence type="predicted"/>
<sequence length="106" mass="11851">MASDDDKAESDYLTIAKRYGYTDKATIDPTTTLQAKPVKSCMRLWDGKIAVTTKDLKGEKTKTTNLIIEDKEARFIYYDVSNSRVKTGDKVETGQELATISGVHKK</sequence>
<dbReference type="AlphaFoldDB" id="A0AAE9QVD5"/>
<protein>
    <submittedName>
        <fullName evidence="1">Surface antigen</fullName>
    </submittedName>
</protein>
<dbReference type="Proteomes" id="UP000339049">
    <property type="component" value="Unassembled WGS sequence"/>
</dbReference>
<gene>
    <name evidence="1" type="ORF">NCTC11557_01916</name>
</gene>
<name>A0AAE9QVD5_STREQ</name>
<organism evidence="1 2">
    <name type="scientific">Streptococcus dysgalactiae subsp. equisimilis</name>
    <name type="common">Streptococcus equisimilis</name>
    <dbReference type="NCBI Taxonomy" id="119602"/>
    <lineage>
        <taxon>Bacteria</taxon>
        <taxon>Bacillati</taxon>
        <taxon>Bacillota</taxon>
        <taxon>Bacilli</taxon>
        <taxon>Lactobacillales</taxon>
        <taxon>Streptococcaceae</taxon>
        <taxon>Streptococcus</taxon>
    </lineage>
</organism>
<dbReference type="EMBL" id="CABEIY010000007">
    <property type="protein sequence ID" value="VTT26168.1"/>
    <property type="molecule type" value="Genomic_DNA"/>
</dbReference>